<dbReference type="RefSeq" id="XP_001445669.1">
    <property type="nucleotide sequence ID" value="XM_001445632.1"/>
</dbReference>
<evidence type="ECO:0000313" key="1">
    <source>
        <dbReference type="EMBL" id="CAK78272.1"/>
    </source>
</evidence>
<organism evidence="1 2">
    <name type="scientific">Paramecium tetraurelia</name>
    <dbReference type="NCBI Taxonomy" id="5888"/>
    <lineage>
        <taxon>Eukaryota</taxon>
        <taxon>Sar</taxon>
        <taxon>Alveolata</taxon>
        <taxon>Ciliophora</taxon>
        <taxon>Intramacronucleata</taxon>
        <taxon>Oligohymenophorea</taxon>
        <taxon>Peniculida</taxon>
        <taxon>Parameciidae</taxon>
        <taxon>Paramecium</taxon>
    </lineage>
</organism>
<protein>
    <submittedName>
        <fullName evidence="1">Uncharacterized protein</fullName>
    </submittedName>
</protein>
<accession>A0D5F5</accession>
<dbReference type="InParanoid" id="A0D5F5"/>
<dbReference type="HOGENOM" id="CLU_2727675_0_0_1"/>
<dbReference type="EMBL" id="CT868296">
    <property type="protein sequence ID" value="CAK78272.1"/>
    <property type="molecule type" value="Genomic_DNA"/>
</dbReference>
<keyword evidence="2" id="KW-1185">Reference proteome</keyword>
<evidence type="ECO:0000313" key="2">
    <source>
        <dbReference type="Proteomes" id="UP000000600"/>
    </source>
</evidence>
<dbReference type="AlphaFoldDB" id="A0D5F5"/>
<reference evidence="1 2" key="1">
    <citation type="journal article" date="2006" name="Nature">
        <title>Global trends of whole-genome duplications revealed by the ciliate Paramecium tetraurelia.</title>
        <authorList>
            <consortium name="Genoscope"/>
            <person name="Aury J.-M."/>
            <person name="Jaillon O."/>
            <person name="Duret L."/>
            <person name="Noel B."/>
            <person name="Jubin C."/>
            <person name="Porcel B.M."/>
            <person name="Segurens B."/>
            <person name="Daubin V."/>
            <person name="Anthouard V."/>
            <person name="Aiach N."/>
            <person name="Arnaiz O."/>
            <person name="Billaut A."/>
            <person name="Beisson J."/>
            <person name="Blanc I."/>
            <person name="Bouhouche K."/>
            <person name="Camara F."/>
            <person name="Duharcourt S."/>
            <person name="Guigo R."/>
            <person name="Gogendeau D."/>
            <person name="Katinka M."/>
            <person name="Keller A.-M."/>
            <person name="Kissmehl R."/>
            <person name="Klotz C."/>
            <person name="Koll F."/>
            <person name="Le Moue A."/>
            <person name="Lepere C."/>
            <person name="Malinsky S."/>
            <person name="Nowacki M."/>
            <person name="Nowak J.K."/>
            <person name="Plattner H."/>
            <person name="Poulain J."/>
            <person name="Ruiz F."/>
            <person name="Serrano V."/>
            <person name="Zagulski M."/>
            <person name="Dessen P."/>
            <person name="Betermier M."/>
            <person name="Weissenbach J."/>
            <person name="Scarpelli C."/>
            <person name="Schachter V."/>
            <person name="Sperling L."/>
            <person name="Meyer E."/>
            <person name="Cohen J."/>
            <person name="Wincker P."/>
        </authorList>
    </citation>
    <scope>NUCLEOTIDE SEQUENCE [LARGE SCALE GENOMIC DNA]</scope>
    <source>
        <strain evidence="1 2">Stock d4-2</strain>
    </source>
</reference>
<name>A0D5F5_PARTE</name>
<dbReference type="GeneID" id="5031454"/>
<dbReference type="OrthoDB" id="313556at2759"/>
<dbReference type="Proteomes" id="UP000000600">
    <property type="component" value="Unassembled WGS sequence"/>
</dbReference>
<proteinExistence type="predicted"/>
<sequence>MKMVEIQNCFLSENNYKMANLLKNKILENDRETIHLTVQAVCEILTNAISQPLQKVLSIRVKKTRVFSQQKK</sequence>
<dbReference type="KEGG" id="ptm:GSPATT00013721001"/>
<gene>
    <name evidence="1" type="ORF">GSPATT00013721001</name>
</gene>